<comment type="caution">
    <text evidence="2">The sequence shown here is derived from an EMBL/GenBank/DDBJ whole genome shotgun (WGS) entry which is preliminary data.</text>
</comment>
<feature type="domain" description="Transposase InsH N-terminal" evidence="1">
    <location>
        <begin position="27"/>
        <end position="81"/>
    </location>
</feature>
<sequence length="91" mass="10949">MEFQLELIPFHYYNTLGFDVELIDYIDHVDDSTVLEKSKPLYKDGGRPPVDPRVYFRMHYLYFTCPEVTSFRELCRQLVDRSPKELQRAKK</sequence>
<proteinExistence type="predicted"/>
<dbReference type="Pfam" id="PF05598">
    <property type="entry name" value="DUF772"/>
    <property type="match status" value="1"/>
</dbReference>
<dbReference type="AlphaFoldDB" id="A0A9X4AEK4"/>
<dbReference type="InterPro" id="IPR008490">
    <property type="entry name" value="Transposase_InsH_N"/>
</dbReference>
<evidence type="ECO:0000313" key="2">
    <source>
        <dbReference type="EMBL" id="MDC3416679.1"/>
    </source>
</evidence>
<gene>
    <name evidence="2" type="ORF">NC799_07080</name>
</gene>
<dbReference type="Proteomes" id="UP001145069">
    <property type="component" value="Unassembled WGS sequence"/>
</dbReference>
<dbReference type="EMBL" id="JAMQKC010000004">
    <property type="protein sequence ID" value="MDC3416679.1"/>
    <property type="molecule type" value="Genomic_DNA"/>
</dbReference>
<accession>A0A9X4AEK4</accession>
<evidence type="ECO:0000313" key="3">
    <source>
        <dbReference type="Proteomes" id="UP001145069"/>
    </source>
</evidence>
<protein>
    <submittedName>
        <fullName evidence="2">Transposase</fullName>
    </submittedName>
</protein>
<organism evidence="2 3">
    <name type="scientific">Aquibacillus salsiterrae</name>
    <dbReference type="NCBI Taxonomy" id="2950439"/>
    <lineage>
        <taxon>Bacteria</taxon>
        <taxon>Bacillati</taxon>
        <taxon>Bacillota</taxon>
        <taxon>Bacilli</taxon>
        <taxon>Bacillales</taxon>
        <taxon>Bacillaceae</taxon>
        <taxon>Aquibacillus</taxon>
    </lineage>
</organism>
<keyword evidence="3" id="KW-1185">Reference proteome</keyword>
<name>A0A9X4AEK4_9BACI</name>
<reference evidence="2" key="1">
    <citation type="submission" date="2022-06" db="EMBL/GenBank/DDBJ databases">
        <title>Aquibacillus sp. a new bacterium isolated from soil saline samples.</title>
        <authorList>
            <person name="Galisteo C."/>
            <person name="De La Haba R."/>
            <person name="Sanchez-Porro C."/>
            <person name="Ventosa A."/>
        </authorList>
    </citation>
    <scope>NUCLEOTIDE SEQUENCE</scope>
    <source>
        <strain evidence="2">3ASR75-54</strain>
    </source>
</reference>
<evidence type="ECO:0000259" key="1">
    <source>
        <dbReference type="Pfam" id="PF05598"/>
    </source>
</evidence>
<dbReference type="RefSeq" id="WP_272445692.1">
    <property type="nucleotide sequence ID" value="NZ_JAMQKC010000004.1"/>
</dbReference>